<keyword evidence="5 13" id="KW-0732">Signal</keyword>
<dbReference type="Pfam" id="PF00041">
    <property type="entry name" value="fn3"/>
    <property type="match status" value="1"/>
</dbReference>
<evidence type="ECO:0000259" key="16">
    <source>
        <dbReference type="PROSITE" id="PS51760"/>
    </source>
</evidence>
<feature type="domain" description="Fibronectin type-III" evidence="14">
    <location>
        <begin position="784"/>
        <end position="868"/>
    </location>
</feature>
<dbReference type="SMART" id="SM00060">
    <property type="entry name" value="FN3"/>
    <property type="match status" value="1"/>
</dbReference>
<feature type="domain" description="SLH" evidence="15">
    <location>
        <begin position="1577"/>
        <end position="1640"/>
    </location>
</feature>
<evidence type="ECO:0000256" key="2">
    <source>
        <dbReference type="ARBA" id="ARBA00004851"/>
    </source>
</evidence>
<evidence type="ECO:0000256" key="12">
    <source>
        <dbReference type="SAM" id="MobiDB-lite"/>
    </source>
</evidence>
<dbReference type="PRINTS" id="PR00134">
    <property type="entry name" value="GLHYDRLASE10"/>
</dbReference>
<gene>
    <name evidence="17" type="ORF">ACFO3S_09180</name>
</gene>
<dbReference type="InterPro" id="IPR013783">
    <property type="entry name" value="Ig-like_fold"/>
</dbReference>
<dbReference type="SUPFAM" id="SSF51445">
    <property type="entry name" value="(Trans)glycosidases"/>
    <property type="match status" value="2"/>
</dbReference>
<dbReference type="PROSITE" id="PS51760">
    <property type="entry name" value="GH10_2"/>
    <property type="match status" value="1"/>
</dbReference>
<keyword evidence="7 11" id="KW-0119">Carbohydrate metabolism</keyword>
<evidence type="ECO:0000256" key="13">
    <source>
        <dbReference type="SAM" id="SignalP"/>
    </source>
</evidence>
<dbReference type="InterPro" id="IPR003961">
    <property type="entry name" value="FN3_dom"/>
</dbReference>
<dbReference type="PROSITE" id="PS50853">
    <property type="entry name" value="FN3"/>
    <property type="match status" value="1"/>
</dbReference>
<feature type="signal peptide" evidence="13">
    <location>
        <begin position="1"/>
        <end position="32"/>
    </location>
</feature>
<reference evidence="18" key="1">
    <citation type="journal article" date="2019" name="Int. J. Syst. Evol. Microbiol.">
        <title>The Global Catalogue of Microorganisms (GCM) 10K type strain sequencing project: providing services to taxonomists for standard genome sequencing and annotation.</title>
        <authorList>
            <consortium name="The Broad Institute Genomics Platform"/>
            <consortium name="The Broad Institute Genome Sequencing Center for Infectious Disease"/>
            <person name="Wu L."/>
            <person name="Ma J."/>
        </authorList>
    </citation>
    <scope>NUCLEOTIDE SEQUENCE [LARGE SCALE GENOMIC DNA]</scope>
    <source>
        <strain evidence="18">CCUG 49571</strain>
    </source>
</reference>
<dbReference type="PANTHER" id="PTHR31490:SF88">
    <property type="entry name" value="BETA-XYLANASE"/>
    <property type="match status" value="1"/>
</dbReference>
<dbReference type="SUPFAM" id="SSF49265">
    <property type="entry name" value="Fibronectin type III"/>
    <property type="match status" value="1"/>
</dbReference>
<dbReference type="CDD" id="cd00063">
    <property type="entry name" value="FN3"/>
    <property type="match status" value="1"/>
</dbReference>
<evidence type="ECO:0000256" key="5">
    <source>
        <dbReference type="ARBA" id="ARBA00022729"/>
    </source>
</evidence>
<feature type="compositionally biased region" description="Low complexity" evidence="12">
    <location>
        <begin position="1418"/>
        <end position="1428"/>
    </location>
</feature>
<evidence type="ECO:0000259" key="15">
    <source>
        <dbReference type="PROSITE" id="PS51272"/>
    </source>
</evidence>
<feature type="domain" description="SLH" evidence="15">
    <location>
        <begin position="1642"/>
        <end position="1705"/>
    </location>
</feature>
<dbReference type="Pfam" id="PF00331">
    <property type="entry name" value="Glyco_hydro_10"/>
    <property type="match status" value="1"/>
</dbReference>
<evidence type="ECO:0000256" key="11">
    <source>
        <dbReference type="RuleBase" id="RU361174"/>
    </source>
</evidence>
<comment type="pathway">
    <text evidence="2">Glycan degradation; xylan degradation.</text>
</comment>
<dbReference type="PROSITE" id="PS51272">
    <property type="entry name" value="SLH"/>
    <property type="match status" value="3"/>
</dbReference>
<protein>
    <recommendedName>
        <fullName evidence="11">Beta-xylanase</fullName>
        <ecNumber evidence="11">3.2.1.8</ecNumber>
    </recommendedName>
</protein>
<keyword evidence="4" id="KW-0858">Xylan degradation</keyword>
<evidence type="ECO:0000256" key="6">
    <source>
        <dbReference type="ARBA" id="ARBA00022801"/>
    </source>
</evidence>
<dbReference type="InterPro" id="IPR001119">
    <property type="entry name" value="SLH_dom"/>
</dbReference>
<dbReference type="RefSeq" id="WP_378094620.1">
    <property type="nucleotide sequence ID" value="NZ_JBHSEP010000005.1"/>
</dbReference>
<evidence type="ECO:0000256" key="7">
    <source>
        <dbReference type="ARBA" id="ARBA00023277"/>
    </source>
</evidence>
<feature type="region of interest" description="Disordered" evidence="12">
    <location>
        <begin position="1400"/>
        <end position="1444"/>
    </location>
</feature>
<feature type="chain" id="PRO_5045652924" description="Beta-xylanase" evidence="13">
    <location>
        <begin position="33"/>
        <end position="1759"/>
    </location>
</feature>
<sequence>MWADVRSKLSSLLAISLIVTSLGLGGGNAAQAEEAGNPPFETELIVRTVNQFKTEADVHAFVELAKQYHVTVISLNVKQDEDDEVPSGQVFYPSSIAPIAPGYESFDALRHVVDAAHREGIKVHAWIPQFHDQAAFMAHPDWQMQAWVDGERIPFTGSGGSEYFINPIHHEAQQYERSIIREVIENYDVDGVVLDWIRFDDYNMDVSDYTIGKFEAEFGYSPLSIDFDTASDRREEWNEWRAEQIGQYVADIRGDILRSSKPDVQLGVYILPPEFAEVGQDAEKFKASIDFIAPMAYFDDWGFPADWVYSDEYGILKDTADRVSGENTAIVATLDNDWTDDEYQQVYRGIRENYPNVKRLSFFAYHTWPEEELAKISERRQWPTPDWEPPVERDYEAALPDGWKGRNIGLKPGSARYDEASGQYTLSSHSSDIWGNMDMLNYVYRPLEGDASMTVRVEAMEQMSEWAKAGVMIRESLDRDSKHADMMITPGNGATFQYREHTRGDMADRTAAAETPIWVKLTRSGDMFTGFISDDGTEWRAVGSMTIPMNEQVYIGLAVSNPGGSADNQAVFRQVQLLEGEGGPGPGEPEPSGEVPPPWQTAHIGGGASSSSRYDAASEAFALQSTETDIWGENDSLHYVYQPLEGDGYIAARVRSLSQTSEWAKSGVMVRETLAADAKHADMMMTPNVASFQYRDRTGGSTADATTDADLPMWVKIVRAGHLLIGYRSDNGVDWTLVGEREVEMADQVVAGIAFSNPGSSAANQTIVDRVEIYEGSDTEKPTAPGTPQVEEVTGDSVSLSWTASSDNIAVKGYEITYGQSVVFVSGTRADLRGLAPNTSYRIEIRAVDLAGNRSDPAEVSASTEGYNVLKGHNWEGFSGAVVSGDQVVIRGMGRGIIPLGDSPSQPVVANPPIHLRGPQLIVEGDFRVDYSMLASRQSRASVQLYGSLPVIQDEWREEGKYVSMALDNGKLNVSVYDGASSRPATASFDDAGTGEIRVSLARTNGKLEFYLNNVKAGELDDPGVFDAGKAYFGADAAVGQSFLIQAIYVKPLNAASSVEVRDQRFVKSASEEGSLRRLAERNYPHLSIGTAVSVNALVGDPQYAEILGREFNMITPENDMKFQFIHPQRDQYAFAEMDALMEYAERNDMKVHGHTMAWSEAVPRWVTEGNFSSSELRTILEEHIATVVGRYPQILSWDIINEPLAGLNTDPSIRPSIWYEKLGEEYIEIALRAAHAANPAAKLYINEYWIEEDNVKSQAVYERVRSLKQRGVPVHGVGFQMHEDLTDEWDPVSAEEFRATAAKFANLGVEVRISELDMNIHKAVNEETLREQGEYYGSIADMAKTFHVNGIRFGALSMWGFTDRYSSLQPHHAYGQYGNGLIFDENYRPKPAYRALAKSLGEPAPPTPPNPNPNPGSNPGSSPGSNPNPGPVSGGAENDEPSVERRFSANEGGTVKLGDRFQAVVPEGAQASAWTLKLAEVPEAEAGELLSAAGNASLAPVYELANADAAPLVRPIVLRIRADVQRLKDGQTAAIFFRDPAGGGWERVAGSQLANGEVTAETDRWGYYTVLAVEEAAAARFTDIDSHWAKPEIERAYGQGWIQGYEDGSFQPNRAVSRAELIHLLVQALAEESGEGTGGSRAAFADQASVGEWARASIAAAAERGWITGYADGRLRPNASLTRAEFAAIVARALQLPADARLTGFADDGQIPDWARGYAAALQQTGAMTGKPGDLFAPHDSVTRAEAVKVILFVIQKG</sequence>
<dbReference type="InterPro" id="IPR017853">
    <property type="entry name" value="GH"/>
</dbReference>
<comment type="catalytic activity">
    <reaction evidence="1 11">
        <text>Endohydrolysis of (1-&gt;4)-beta-D-xylosidic linkages in xylans.</text>
        <dbReference type="EC" id="3.2.1.8"/>
    </reaction>
</comment>
<feature type="compositionally biased region" description="Pro residues" evidence="12">
    <location>
        <begin position="1404"/>
        <end position="1417"/>
    </location>
</feature>
<dbReference type="InterPro" id="IPR001000">
    <property type="entry name" value="GH10_dom"/>
</dbReference>
<dbReference type="InterPro" id="IPR044846">
    <property type="entry name" value="GH10"/>
</dbReference>
<dbReference type="InterPro" id="IPR036116">
    <property type="entry name" value="FN3_sf"/>
</dbReference>
<evidence type="ECO:0000256" key="4">
    <source>
        <dbReference type="ARBA" id="ARBA00022651"/>
    </source>
</evidence>
<dbReference type="EC" id="3.2.1.8" evidence="11"/>
<proteinExistence type="inferred from homology"/>
<dbReference type="InterPro" id="IPR003790">
    <property type="entry name" value="GHL10"/>
</dbReference>
<evidence type="ECO:0000256" key="10">
    <source>
        <dbReference type="PROSITE-ProRule" id="PRU10061"/>
    </source>
</evidence>
<dbReference type="Gene3D" id="3.20.20.80">
    <property type="entry name" value="Glycosidases"/>
    <property type="match status" value="2"/>
</dbReference>
<feature type="domain" description="GH10" evidence="16">
    <location>
        <begin position="1070"/>
        <end position="1400"/>
    </location>
</feature>
<evidence type="ECO:0000256" key="9">
    <source>
        <dbReference type="ARBA" id="ARBA00023326"/>
    </source>
</evidence>
<evidence type="ECO:0000256" key="1">
    <source>
        <dbReference type="ARBA" id="ARBA00000681"/>
    </source>
</evidence>
<keyword evidence="18" id="KW-1185">Reference proteome</keyword>
<evidence type="ECO:0000256" key="8">
    <source>
        <dbReference type="ARBA" id="ARBA00023295"/>
    </source>
</evidence>
<organism evidence="17 18">
    <name type="scientific">Cohnella hongkongensis</name>
    <dbReference type="NCBI Taxonomy" id="178337"/>
    <lineage>
        <taxon>Bacteria</taxon>
        <taxon>Bacillati</taxon>
        <taxon>Bacillota</taxon>
        <taxon>Bacilli</taxon>
        <taxon>Bacillales</taxon>
        <taxon>Paenibacillaceae</taxon>
        <taxon>Cohnella</taxon>
    </lineage>
</organism>
<evidence type="ECO:0000313" key="18">
    <source>
        <dbReference type="Proteomes" id="UP001596028"/>
    </source>
</evidence>
<dbReference type="Gene3D" id="2.60.40.10">
    <property type="entry name" value="Immunoglobulins"/>
    <property type="match status" value="1"/>
</dbReference>
<keyword evidence="9 11" id="KW-0624">Polysaccharide degradation</keyword>
<keyword evidence="8 11" id="KW-0326">Glycosidase</keyword>
<dbReference type="InterPro" id="IPR031158">
    <property type="entry name" value="GH10_AS"/>
</dbReference>
<feature type="active site" description="Nucleophile" evidence="10">
    <location>
        <position position="1316"/>
    </location>
</feature>
<dbReference type="Pfam" id="PF02638">
    <property type="entry name" value="GHL10"/>
    <property type="match status" value="1"/>
</dbReference>
<dbReference type="PROSITE" id="PS00591">
    <property type="entry name" value="GH10_1"/>
    <property type="match status" value="1"/>
</dbReference>
<comment type="caution">
    <text evidence="17">The sequence shown here is derived from an EMBL/GenBank/DDBJ whole genome shotgun (WGS) entry which is preliminary data.</text>
</comment>
<comment type="similarity">
    <text evidence="3 11">Belongs to the glycosyl hydrolase 10 (cellulase F) family.</text>
</comment>
<dbReference type="EMBL" id="JBHSEP010000005">
    <property type="protein sequence ID" value="MFC4598402.1"/>
    <property type="molecule type" value="Genomic_DNA"/>
</dbReference>
<dbReference type="Proteomes" id="UP001596028">
    <property type="component" value="Unassembled WGS sequence"/>
</dbReference>
<dbReference type="PANTHER" id="PTHR31490">
    <property type="entry name" value="GLYCOSYL HYDROLASE"/>
    <property type="match status" value="1"/>
</dbReference>
<evidence type="ECO:0000256" key="3">
    <source>
        <dbReference type="ARBA" id="ARBA00007495"/>
    </source>
</evidence>
<dbReference type="Pfam" id="PF00395">
    <property type="entry name" value="SLH"/>
    <property type="match status" value="3"/>
</dbReference>
<evidence type="ECO:0000313" key="17">
    <source>
        <dbReference type="EMBL" id="MFC4598402.1"/>
    </source>
</evidence>
<feature type="domain" description="SLH" evidence="15">
    <location>
        <begin position="1706"/>
        <end position="1759"/>
    </location>
</feature>
<dbReference type="Gene3D" id="2.60.120.200">
    <property type="match status" value="2"/>
</dbReference>
<dbReference type="SMART" id="SM00633">
    <property type="entry name" value="Glyco_10"/>
    <property type="match status" value="1"/>
</dbReference>
<evidence type="ECO:0000259" key="14">
    <source>
        <dbReference type="PROSITE" id="PS50853"/>
    </source>
</evidence>
<name>A0ABV9FC26_9BACL</name>
<keyword evidence="6 11" id="KW-0378">Hydrolase</keyword>
<accession>A0ABV9FC26</accession>